<accession>A0A6A4E5Q5</accession>
<organism evidence="6 8">
    <name type="scientific">Phytophthora rubi</name>
    <dbReference type="NCBI Taxonomy" id="129364"/>
    <lineage>
        <taxon>Eukaryota</taxon>
        <taxon>Sar</taxon>
        <taxon>Stramenopiles</taxon>
        <taxon>Oomycota</taxon>
        <taxon>Peronosporomycetes</taxon>
        <taxon>Peronosporales</taxon>
        <taxon>Peronosporaceae</taxon>
        <taxon>Phytophthora</taxon>
    </lineage>
</organism>
<keyword evidence="2" id="KW-0436">Ligase</keyword>
<dbReference type="Pfam" id="PF00501">
    <property type="entry name" value="AMP-binding"/>
    <property type="match status" value="1"/>
</dbReference>
<dbReference type="Proteomes" id="UP000429607">
    <property type="component" value="Unassembled WGS sequence"/>
</dbReference>
<dbReference type="OrthoDB" id="122989at2759"/>
<evidence type="ECO:0000313" key="6">
    <source>
        <dbReference type="EMBL" id="KAE9317370.1"/>
    </source>
</evidence>
<dbReference type="Proteomes" id="UP000435112">
    <property type="component" value="Unassembled WGS sequence"/>
</dbReference>
<evidence type="ECO:0000256" key="2">
    <source>
        <dbReference type="ARBA" id="ARBA00022598"/>
    </source>
</evidence>
<dbReference type="InterPro" id="IPR000873">
    <property type="entry name" value="AMP-dep_synth/lig_dom"/>
</dbReference>
<dbReference type="GO" id="GO:0016405">
    <property type="term" value="F:CoA-ligase activity"/>
    <property type="evidence" value="ECO:0007669"/>
    <property type="project" value="TreeGrafter"/>
</dbReference>
<evidence type="ECO:0000256" key="1">
    <source>
        <dbReference type="ARBA" id="ARBA00006432"/>
    </source>
</evidence>
<feature type="domain" description="AMP-dependent synthetase/ligase" evidence="3">
    <location>
        <begin position="23"/>
        <end position="125"/>
    </location>
</feature>
<sequence length="145" mass="15768">MIFRSKCPTLSIPEDACIWNVVENHARTIGDRPAFVCGLTERTLTFAGSFDKPSSCAQASRPTDSRRAAYVVILHSFNCLEYVVVFLALNRLGAICSPSSPLFNGQELADQIEIAEAVAIISHKKFVKVAVKAAGLRDIPLSNVC</sequence>
<dbReference type="Gene3D" id="3.40.50.12780">
    <property type="entry name" value="N-terminal domain of ligase-like"/>
    <property type="match status" value="1"/>
</dbReference>
<evidence type="ECO:0000313" key="4">
    <source>
        <dbReference type="EMBL" id="KAE9000678.1"/>
    </source>
</evidence>
<gene>
    <name evidence="5" type="ORF">PR001_g18288</name>
    <name evidence="4" type="ORF">PR002_g18123</name>
    <name evidence="6" type="ORF">PR003_g18487</name>
</gene>
<dbReference type="InterPro" id="IPR042099">
    <property type="entry name" value="ANL_N_sf"/>
</dbReference>
<reference evidence="6 8" key="1">
    <citation type="submission" date="2018-08" db="EMBL/GenBank/DDBJ databases">
        <title>Genomic investigation of the strawberry pathogen Phytophthora fragariae indicates pathogenicity is determined by transcriptional variation in three key races.</title>
        <authorList>
            <person name="Adams T.M."/>
            <person name="Armitage A.D."/>
            <person name="Sobczyk M.K."/>
            <person name="Bates H.J."/>
            <person name="Dunwell J.M."/>
            <person name="Nellist C.F."/>
            <person name="Harrison R.J."/>
        </authorList>
    </citation>
    <scope>NUCLEOTIDE SEQUENCE [LARGE SCALE GENOMIC DNA]</scope>
    <source>
        <strain evidence="5 7">SCRP249</strain>
        <strain evidence="4 9">SCRP324</strain>
        <strain evidence="6 8">SCRP333</strain>
    </source>
</reference>
<dbReference type="PANTHER" id="PTHR24096:SF149">
    <property type="entry name" value="AMP-BINDING DOMAIN-CONTAINING PROTEIN-RELATED"/>
    <property type="match status" value="1"/>
</dbReference>
<dbReference type="AlphaFoldDB" id="A0A6A4E5Q5"/>
<proteinExistence type="inferred from homology"/>
<dbReference type="EMBL" id="QXFU01001520">
    <property type="protein sequence ID" value="KAE9000678.1"/>
    <property type="molecule type" value="Genomic_DNA"/>
</dbReference>
<dbReference type="SUPFAM" id="SSF56801">
    <property type="entry name" value="Acetyl-CoA synthetase-like"/>
    <property type="match status" value="1"/>
</dbReference>
<dbReference type="EMBL" id="QXFV01001596">
    <property type="protein sequence ID" value="KAE9002322.1"/>
    <property type="molecule type" value="Genomic_DNA"/>
</dbReference>
<evidence type="ECO:0000313" key="8">
    <source>
        <dbReference type="Proteomes" id="UP000434957"/>
    </source>
</evidence>
<name>A0A6A4E5Q5_9STRA</name>
<comment type="similarity">
    <text evidence="1">Belongs to the ATP-dependent AMP-binding enzyme family.</text>
</comment>
<evidence type="ECO:0000259" key="3">
    <source>
        <dbReference type="Pfam" id="PF00501"/>
    </source>
</evidence>
<evidence type="ECO:0000313" key="7">
    <source>
        <dbReference type="Proteomes" id="UP000429607"/>
    </source>
</evidence>
<protein>
    <recommendedName>
        <fullName evidence="3">AMP-dependent synthetase/ligase domain-containing protein</fullName>
    </recommendedName>
</protein>
<comment type="caution">
    <text evidence="6">The sequence shown here is derived from an EMBL/GenBank/DDBJ whole genome shotgun (WGS) entry which is preliminary data.</text>
</comment>
<keyword evidence="8" id="KW-1185">Reference proteome</keyword>
<dbReference type="PANTHER" id="PTHR24096">
    <property type="entry name" value="LONG-CHAIN-FATTY-ACID--COA LIGASE"/>
    <property type="match status" value="1"/>
</dbReference>
<dbReference type="Proteomes" id="UP000434957">
    <property type="component" value="Unassembled WGS sequence"/>
</dbReference>
<dbReference type="EMBL" id="QXFT01001487">
    <property type="protein sequence ID" value="KAE9317370.1"/>
    <property type="molecule type" value="Genomic_DNA"/>
</dbReference>
<evidence type="ECO:0000313" key="9">
    <source>
        <dbReference type="Proteomes" id="UP000435112"/>
    </source>
</evidence>
<evidence type="ECO:0000313" key="5">
    <source>
        <dbReference type="EMBL" id="KAE9002322.1"/>
    </source>
</evidence>